<feature type="compositionally biased region" description="Basic and acidic residues" evidence="1">
    <location>
        <begin position="1070"/>
        <end position="1080"/>
    </location>
</feature>
<dbReference type="STRING" id="2025994.A0A2T3A7B3"/>
<dbReference type="EMBL" id="KZ678447">
    <property type="protein sequence ID" value="PSR84167.1"/>
    <property type="molecule type" value="Genomic_DNA"/>
</dbReference>
<feature type="compositionally biased region" description="Polar residues" evidence="1">
    <location>
        <begin position="382"/>
        <end position="396"/>
    </location>
</feature>
<dbReference type="AlphaFoldDB" id="A0A2T3A7B3"/>
<dbReference type="OrthoDB" id="2575228at2759"/>
<feature type="compositionally biased region" description="Polar residues" evidence="1">
    <location>
        <begin position="889"/>
        <end position="901"/>
    </location>
</feature>
<reference evidence="2 3" key="1">
    <citation type="journal article" date="2018" name="Mycol. Prog.">
        <title>Coniella lustricola, a new species from submerged detritus.</title>
        <authorList>
            <person name="Raudabaugh D.B."/>
            <person name="Iturriaga T."/>
            <person name="Carver A."/>
            <person name="Mondo S."/>
            <person name="Pangilinan J."/>
            <person name="Lipzen A."/>
            <person name="He G."/>
            <person name="Amirebrahimi M."/>
            <person name="Grigoriev I.V."/>
            <person name="Miller A.N."/>
        </authorList>
    </citation>
    <scope>NUCLEOTIDE SEQUENCE [LARGE SCALE GENOMIC DNA]</scope>
    <source>
        <strain evidence="2 3">B22-T-1</strain>
    </source>
</reference>
<feature type="compositionally biased region" description="Low complexity" evidence="1">
    <location>
        <begin position="40"/>
        <end position="66"/>
    </location>
</feature>
<feature type="region of interest" description="Disordered" evidence="1">
    <location>
        <begin position="376"/>
        <end position="503"/>
    </location>
</feature>
<feature type="compositionally biased region" description="Polar residues" evidence="1">
    <location>
        <begin position="121"/>
        <end position="159"/>
    </location>
</feature>
<proteinExistence type="predicted"/>
<sequence>MPLSCAMDFSIDKDDFFHLGSSSSAVPSDDMDYMDERLHQQQPRQQHQQQLQHDQHDWQQQQSRPSSDLFDEYMLLDADDPARQEEGRGPGNLDYVPLQRAAVMMAPDDLVHVSKEHDTETSSSCFEAPTSSSEAEPNSATTDICSPSRKGTATTSGTPSWPADRQTAPTGRMTELRKFLKPVHPFHGQLDMGEPRGKGTDSQVPPRGPLDTWSTRQRDGAAHDILGPLDVKTLEQRRRLLVGRRGLLKSHHAAGASITDHELLRLEGLVVQVPHPSGSGKGELPPYSCSVPTIKTEGSPPTLRGISPRPSPGAVPERTINSEAGSPVRERVDCRSPVPDSIDLCNLSKGAPGGRTFKSASQRTLDSICSSIRRAVGGSRTKVGSHSNESKVTASSPREHSLPPSSCSSSSLPHQQLPGQQQAPHQHPQQQQRQQQQQQQHRQNHRQHHRQEAQHNQASKMNSAGSYFGQSHDASYQYGPQQDTSSANDQHMQNPRYAPNTSISNWNLAQNSEETCVDDNEHCINSQASIVSAAARMNGLSVNHNAAIQANNLQGHHGHHGRYGHDDFEGHHGQAVSTAAGPTPAYLSSMVNMSWIGQPQLPYSTSSPGDQAMSLTLASEVPVHHPSAIATESELLDTGMFVSSQPNLPATAVFSLPYSLPNPHGQQPPTRPQSTGISPGSMPMSASNSQGVQSAHQLQHPFLTEEDTMSDASYHLVASRSASFSMCTSGIVANAMSTAGPHPAFSMSSFDVMGNVVTTAGPSDADIWQPSTAAGIFPDLNGAVDSDGSFGEHNPGPWQSDLPLRNPVGLDHGSNEVPGRDDPHRRQHQHHHDAAGLGISMPQAHPAHTTGPLFRQPQYSIAQQTPGPAPLASCEPATTPSSRRRKPTAPSSGARYQQNMGHSDGSPRKMVRQRAGSVSTPAKLPADADPTTGLFAGPRRDFSSLHHPSPGRILHRKSTTDIITVPNTVQSECGVRKRKSTADEFTGLTSQKKRSIVGLNAANLPAVGEAKSTNQTKNHNMNAGLDSQSESPSQPEEEACDNFVNYGPKDGNQIMSGVAPSGSSKTKARREREARERSDRQFSLLHSIAARAGVDINEIKGENL</sequence>
<keyword evidence="3" id="KW-1185">Reference proteome</keyword>
<dbReference type="InParanoid" id="A0A2T3A7B3"/>
<feature type="compositionally biased region" description="Polar residues" evidence="1">
    <location>
        <begin position="664"/>
        <end position="688"/>
    </location>
</feature>
<accession>A0A2T3A7B3</accession>
<feature type="region of interest" description="Disordered" evidence="1">
    <location>
        <begin position="185"/>
        <end position="221"/>
    </location>
</feature>
<feature type="region of interest" description="Disordered" evidence="1">
    <location>
        <begin position="15"/>
        <end position="69"/>
    </location>
</feature>
<feature type="compositionally biased region" description="Low complexity" evidence="1">
    <location>
        <begin position="402"/>
        <end position="441"/>
    </location>
</feature>
<feature type="region of interest" description="Disordered" evidence="1">
    <location>
        <begin position="293"/>
        <end position="342"/>
    </location>
</feature>
<organism evidence="2 3">
    <name type="scientific">Coniella lustricola</name>
    <dbReference type="NCBI Taxonomy" id="2025994"/>
    <lineage>
        <taxon>Eukaryota</taxon>
        <taxon>Fungi</taxon>
        <taxon>Dikarya</taxon>
        <taxon>Ascomycota</taxon>
        <taxon>Pezizomycotina</taxon>
        <taxon>Sordariomycetes</taxon>
        <taxon>Sordariomycetidae</taxon>
        <taxon>Diaporthales</taxon>
        <taxon>Schizoparmaceae</taxon>
        <taxon>Coniella</taxon>
    </lineage>
</organism>
<feature type="region of interest" description="Disordered" evidence="1">
    <location>
        <begin position="660"/>
        <end position="688"/>
    </location>
</feature>
<gene>
    <name evidence="2" type="ORF">BD289DRAFT_482899</name>
</gene>
<feature type="compositionally biased region" description="Polar residues" evidence="1">
    <location>
        <begin position="1011"/>
        <end position="1021"/>
    </location>
</feature>
<evidence type="ECO:0000313" key="3">
    <source>
        <dbReference type="Proteomes" id="UP000241462"/>
    </source>
</evidence>
<dbReference type="Proteomes" id="UP000241462">
    <property type="component" value="Unassembled WGS sequence"/>
</dbReference>
<protein>
    <submittedName>
        <fullName evidence="2">Uncharacterized protein</fullName>
    </submittedName>
</protein>
<evidence type="ECO:0000313" key="2">
    <source>
        <dbReference type="EMBL" id="PSR84167.1"/>
    </source>
</evidence>
<feature type="region of interest" description="Disordered" evidence="1">
    <location>
        <begin position="784"/>
        <end position="832"/>
    </location>
</feature>
<feature type="region of interest" description="Disordered" evidence="1">
    <location>
        <begin position="114"/>
        <end position="171"/>
    </location>
</feature>
<feature type="region of interest" description="Disordered" evidence="1">
    <location>
        <begin position="1007"/>
        <end position="1080"/>
    </location>
</feature>
<feature type="compositionally biased region" description="Polar residues" evidence="1">
    <location>
        <begin position="458"/>
        <end position="503"/>
    </location>
</feature>
<evidence type="ECO:0000256" key="1">
    <source>
        <dbReference type="SAM" id="MobiDB-lite"/>
    </source>
</evidence>
<name>A0A2T3A7B3_9PEZI</name>
<feature type="region of interest" description="Disordered" evidence="1">
    <location>
        <begin position="862"/>
        <end position="958"/>
    </location>
</feature>